<feature type="repeat" description="TPR" evidence="3">
    <location>
        <begin position="93"/>
        <end position="126"/>
    </location>
</feature>
<dbReference type="InterPro" id="IPR036869">
    <property type="entry name" value="J_dom_sf"/>
</dbReference>
<evidence type="ECO:0000259" key="5">
    <source>
        <dbReference type="PROSITE" id="PS50076"/>
    </source>
</evidence>
<dbReference type="SMART" id="SM00271">
    <property type="entry name" value="DnaJ"/>
    <property type="match status" value="1"/>
</dbReference>
<evidence type="ECO:0000256" key="1">
    <source>
        <dbReference type="ARBA" id="ARBA00022737"/>
    </source>
</evidence>
<dbReference type="PROSITE" id="PS50005">
    <property type="entry name" value="TPR"/>
    <property type="match status" value="1"/>
</dbReference>
<dbReference type="CDD" id="cd06257">
    <property type="entry name" value="DnaJ"/>
    <property type="match status" value="1"/>
</dbReference>
<dbReference type="SUPFAM" id="SSF48452">
    <property type="entry name" value="TPR-like"/>
    <property type="match status" value="1"/>
</dbReference>
<dbReference type="PROSITE" id="PS00636">
    <property type="entry name" value="DNAJ_1"/>
    <property type="match status" value="1"/>
</dbReference>
<name>A0A2W4Z5N1_9CYAN</name>
<dbReference type="InterPro" id="IPR019734">
    <property type="entry name" value="TPR_rpt"/>
</dbReference>
<dbReference type="Pfam" id="PF00226">
    <property type="entry name" value="DnaJ"/>
    <property type="match status" value="1"/>
</dbReference>
<keyword evidence="1" id="KW-0677">Repeat</keyword>
<dbReference type="InterPro" id="IPR001623">
    <property type="entry name" value="DnaJ_domain"/>
</dbReference>
<keyword evidence="2 3" id="KW-0802">TPR repeat</keyword>
<dbReference type="SUPFAM" id="SSF46565">
    <property type="entry name" value="Chaperone J-domain"/>
    <property type="match status" value="1"/>
</dbReference>
<organism evidence="6 7">
    <name type="scientific">Phormidesmis priestleyi</name>
    <dbReference type="NCBI Taxonomy" id="268141"/>
    <lineage>
        <taxon>Bacteria</taxon>
        <taxon>Bacillati</taxon>
        <taxon>Cyanobacteriota</taxon>
        <taxon>Cyanophyceae</taxon>
        <taxon>Leptolyngbyales</taxon>
        <taxon>Leptolyngbyaceae</taxon>
        <taxon>Phormidesmis</taxon>
    </lineage>
</organism>
<dbReference type="PRINTS" id="PR00625">
    <property type="entry name" value="JDOMAIN"/>
</dbReference>
<feature type="non-terminal residue" evidence="6">
    <location>
        <position position="264"/>
    </location>
</feature>
<gene>
    <name evidence="6" type="ORF">DCF15_15955</name>
</gene>
<evidence type="ECO:0000313" key="6">
    <source>
        <dbReference type="EMBL" id="PZO50298.1"/>
    </source>
</evidence>
<evidence type="ECO:0000256" key="2">
    <source>
        <dbReference type="ARBA" id="ARBA00022803"/>
    </source>
</evidence>
<evidence type="ECO:0000256" key="4">
    <source>
        <dbReference type="SAM" id="MobiDB-lite"/>
    </source>
</evidence>
<sequence>MPFLSGDYYRRLRVAKQASHPEIRAAFRRLARQYHPDLHPNQPGAVGRFQSLTEAYDVLSDRVRRQQYDQNRDGQRPLDQPASSRQSAKPKTPVDFYLRGVSYLLSQRYRAALGDFSQAIELDQQFAEAYWRRAEVCYQIEDDPGVLRDCQQALALNFLEPQIYCYQGLARYRMDYVQSAIAAFTDAIRYDAEDARYYYHRGLAHEDLHELKAAASDLRRAAQLYRKQGDLTHYYRLQQYLQNFGQNFGGIGRSRPIWFLGGWA</sequence>
<dbReference type="Proteomes" id="UP000249794">
    <property type="component" value="Unassembled WGS sequence"/>
</dbReference>
<evidence type="ECO:0000256" key="3">
    <source>
        <dbReference type="PROSITE-ProRule" id="PRU00339"/>
    </source>
</evidence>
<feature type="region of interest" description="Disordered" evidence="4">
    <location>
        <begin position="67"/>
        <end position="90"/>
    </location>
</feature>
<dbReference type="PROSITE" id="PS50076">
    <property type="entry name" value="DNAJ_2"/>
    <property type="match status" value="1"/>
</dbReference>
<comment type="caution">
    <text evidence="6">The sequence shown here is derived from an EMBL/GenBank/DDBJ whole genome shotgun (WGS) entry which is preliminary data.</text>
</comment>
<dbReference type="InterPro" id="IPR011990">
    <property type="entry name" value="TPR-like_helical_dom_sf"/>
</dbReference>
<accession>A0A2W4Z5N1</accession>
<feature type="compositionally biased region" description="Basic and acidic residues" evidence="4">
    <location>
        <begin position="67"/>
        <end position="76"/>
    </location>
</feature>
<protein>
    <submittedName>
        <fullName evidence="6">Molecular chaperone DnaJ</fullName>
    </submittedName>
</protein>
<proteinExistence type="predicted"/>
<dbReference type="AlphaFoldDB" id="A0A2W4Z5N1"/>
<reference evidence="6 7" key="2">
    <citation type="submission" date="2018-06" db="EMBL/GenBank/DDBJ databases">
        <title>Metagenomic assembly of (sub)arctic Cyanobacteria and their associated microbiome from non-axenic cultures.</title>
        <authorList>
            <person name="Baurain D."/>
        </authorList>
    </citation>
    <scope>NUCLEOTIDE SEQUENCE [LARGE SCALE GENOMIC DNA]</scope>
    <source>
        <strain evidence="6">ULC027bin1</strain>
    </source>
</reference>
<evidence type="ECO:0000313" key="7">
    <source>
        <dbReference type="Proteomes" id="UP000249794"/>
    </source>
</evidence>
<dbReference type="PANTHER" id="PTHR45188">
    <property type="entry name" value="DNAJ PROTEIN P58IPK HOMOLOG"/>
    <property type="match status" value="1"/>
</dbReference>
<dbReference type="Gene3D" id="1.10.287.110">
    <property type="entry name" value="DnaJ domain"/>
    <property type="match status" value="1"/>
</dbReference>
<dbReference type="Gene3D" id="1.25.40.10">
    <property type="entry name" value="Tetratricopeptide repeat domain"/>
    <property type="match status" value="2"/>
</dbReference>
<dbReference type="PANTHER" id="PTHR45188:SF2">
    <property type="entry name" value="DNAJ HOMOLOG SUBFAMILY C MEMBER 7"/>
    <property type="match status" value="1"/>
</dbReference>
<feature type="domain" description="J" evidence="5">
    <location>
        <begin position="7"/>
        <end position="72"/>
    </location>
</feature>
<reference evidence="7" key="1">
    <citation type="submission" date="2018-04" db="EMBL/GenBank/DDBJ databases">
        <authorList>
            <person name="Cornet L."/>
        </authorList>
    </citation>
    <scope>NUCLEOTIDE SEQUENCE [LARGE SCALE GENOMIC DNA]</scope>
</reference>
<dbReference type="EMBL" id="QBMP01000191">
    <property type="protein sequence ID" value="PZO50298.1"/>
    <property type="molecule type" value="Genomic_DNA"/>
</dbReference>
<dbReference type="SMART" id="SM00028">
    <property type="entry name" value="TPR"/>
    <property type="match status" value="4"/>
</dbReference>
<dbReference type="InterPro" id="IPR018253">
    <property type="entry name" value="DnaJ_domain_CS"/>
</dbReference>